<evidence type="ECO:0000313" key="10">
    <source>
        <dbReference type="EMBL" id="KAF3423052.1"/>
    </source>
</evidence>
<feature type="domain" description="Transforming acidic coiled-coil-containing protein C-terminal" evidence="9">
    <location>
        <begin position="103"/>
        <end position="311"/>
    </location>
</feature>
<evidence type="ECO:0000256" key="4">
    <source>
        <dbReference type="ARBA" id="ARBA00022553"/>
    </source>
</evidence>
<dbReference type="GO" id="GO:0007097">
    <property type="term" value="P:nuclear migration"/>
    <property type="evidence" value="ECO:0007669"/>
    <property type="project" value="TreeGrafter"/>
</dbReference>
<keyword evidence="3" id="KW-0963">Cytoplasm</keyword>
<dbReference type="PANTHER" id="PTHR13924:SF10">
    <property type="entry name" value="TRANSFORMING ACIDIC COILED-COIL PROTEIN, ISOFORM K"/>
    <property type="match status" value="1"/>
</dbReference>
<dbReference type="GO" id="GO:0005856">
    <property type="term" value="C:cytoskeleton"/>
    <property type="evidence" value="ECO:0007669"/>
    <property type="project" value="UniProtKB-SubCell"/>
</dbReference>
<dbReference type="GO" id="GO:0007052">
    <property type="term" value="P:mitotic spindle organization"/>
    <property type="evidence" value="ECO:0007669"/>
    <property type="project" value="InterPro"/>
</dbReference>
<dbReference type="EMBL" id="WNWW01000593">
    <property type="protein sequence ID" value="KAF3423052.1"/>
    <property type="molecule type" value="Genomic_DNA"/>
</dbReference>
<evidence type="ECO:0000256" key="5">
    <source>
        <dbReference type="ARBA" id="ARBA00023054"/>
    </source>
</evidence>
<evidence type="ECO:0000259" key="9">
    <source>
        <dbReference type="Pfam" id="PF05010"/>
    </source>
</evidence>
<dbReference type="Pfam" id="PF05010">
    <property type="entry name" value="TACC_C"/>
    <property type="match status" value="1"/>
</dbReference>
<gene>
    <name evidence="10" type="ORF">E2986_10518</name>
</gene>
<keyword evidence="6" id="KW-0206">Cytoskeleton</keyword>
<protein>
    <recommendedName>
        <fullName evidence="9">Transforming acidic coiled-coil-containing protein C-terminal domain-containing protein</fullName>
    </recommendedName>
</protein>
<evidence type="ECO:0000256" key="6">
    <source>
        <dbReference type="ARBA" id="ARBA00023212"/>
    </source>
</evidence>
<feature type="coiled-coil region" evidence="7">
    <location>
        <begin position="85"/>
        <end position="187"/>
    </location>
</feature>
<name>A0A833S454_9HYME</name>
<organism evidence="10 11">
    <name type="scientific">Frieseomelitta varia</name>
    <dbReference type="NCBI Taxonomy" id="561572"/>
    <lineage>
        <taxon>Eukaryota</taxon>
        <taxon>Metazoa</taxon>
        <taxon>Ecdysozoa</taxon>
        <taxon>Arthropoda</taxon>
        <taxon>Hexapoda</taxon>
        <taxon>Insecta</taxon>
        <taxon>Pterygota</taxon>
        <taxon>Neoptera</taxon>
        <taxon>Endopterygota</taxon>
        <taxon>Hymenoptera</taxon>
        <taxon>Apocrita</taxon>
        <taxon>Aculeata</taxon>
        <taxon>Apoidea</taxon>
        <taxon>Anthophila</taxon>
        <taxon>Apidae</taxon>
        <taxon>Frieseomelitta</taxon>
    </lineage>
</organism>
<keyword evidence="11" id="KW-1185">Reference proteome</keyword>
<evidence type="ECO:0000256" key="3">
    <source>
        <dbReference type="ARBA" id="ARBA00022490"/>
    </source>
</evidence>
<proteinExistence type="inferred from homology"/>
<feature type="coiled-coil region" evidence="7">
    <location>
        <begin position="279"/>
        <end position="313"/>
    </location>
</feature>
<evidence type="ECO:0000256" key="8">
    <source>
        <dbReference type="SAM" id="MobiDB-lite"/>
    </source>
</evidence>
<dbReference type="GO" id="GO:0005737">
    <property type="term" value="C:cytoplasm"/>
    <property type="evidence" value="ECO:0007669"/>
    <property type="project" value="TreeGrafter"/>
</dbReference>
<evidence type="ECO:0000256" key="7">
    <source>
        <dbReference type="SAM" id="Coils"/>
    </source>
</evidence>
<dbReference type="InterPro" id="IPR007707">
    <property type="entry name" value="TACC_C"/>
</dbReference>
<feature type="coiled-coil region" evidence="7">
    <location>
        <begin position="216"/>
        <end position="243"/>
    </location>
</feature>
<comment type="subcellular location">
    <subcellularLocation>
        <location evidence="1">Cytoplasm</location>
        <location evidence="1">Cytoskeleton</location>
    </subcellularLocation>
</comment>
<evidence type="ECO:0000256" key="2">
    <source>
        <dbReference type="ARBA" id="ARBA00009423"/>
    </source>
</evidence>
<dbReference type="InterPro" id="IPR039915">
    <property type="entry name" value="TACC"/>
</dbReference>
<sequence length="320" mass="36945">MLPQGNTPSANEEQNGESESIPANIDTPKRNPAIAAIDRLLFYSPVSTNMTQKTDELQEKMANKPTEESEPHTPFIIDVNMSKELELVRSTVLHLEEKLEKQKKEYEAELEKQKNAFQEKINKLQAQIAQEIKSKSQMTVVVEEYEKSISRLLTERERDRTNFEQEKAKLQEELQATNVHLSNTEAAFNDVHQKYERLKGFVSVYKSNETVLKESIQENMETIKGLETRYDQLKNHAKTELENMKGANYVSAKYFRANFELDAIRKQHEDETVKLHALVRKAELKSNSLAELVEQKTKENKELTQILDEVIARVGHQNVD</sequence>
<comment type="similarity">
    <text evidence="2">Belongs to the TACC family.</text>
</comment>
<accession>A0A833S454</accession>
<evidence type="ECO:0000313" key="11">
    <source>
        <dbReference type="Proteomes" id="UP000655588"/>
    </source>
</evidence>
<feature type="region of interest" description="Disordered" evidence="8">
    <location>
        <begin position="1"/>
        <end position="30"/>
    </location>
</feature>
<keyword evidence="5 7" id="KW-0175">Coiled coil</keyword>
<reference evidence="10" key="1">
    <citation type="submission" date="2019-11" db="EMBL/GenBank/DDBJ databases">
        <title>The nuclear and mitochondrial genomes of Frieseomelitta varia - a highly eusocial stingless bee (Meliponini) with a permanently sterile worker caste.</title>
        <authorList>
            <person name="Freitas F.C.P."/>
            <person name="Lourenco A.P."/>
            <person name="Nunes F.M.F."/>
            <person name="Paschoal A.R."/>
            <person name="Abreu F.C.P."/>
            <person name="Barbin F.O."/>
            <person name="Bataglia L."/>
            <person name="Cardoso-Junior C.A.M."/>
            <person name="Cervoni M.S."/>
            <person name="Silva S.R."/>
            <person name="Dalarmi F."/>
            <person name="Del Lama M.A."/>
            <person name="Depintor T.S."/>
            <person name="Ferreira K.M."/>
            <person name="Goria P.S."/>
            <person name="Jaskot M.C."/>
            <person name="Lago D.C."/>
            <person name="Luna-Lucena D."/>
            <person name="Moda L.M."/>
            <person name="Nascimento L."/>
            <person name="Pedrino M."/>
            <person name="Rabico F.O."/>
            <person name="Sanches F.C."/>
            <person name="Santos D.E."/>
            <person name="Santos C.G."/>
            <person name="Vieira J."/>
            <person name="Lopes T.F."/>
            <person name="Barchuk A.R."/>
            <person name="Hartfelder K."/>
            <person name="Simoes Z.L.P."/>
            <person name="Bitondi M.M.G."/>
            <person name="Pinheiro D.G."/>
        </authorList>
    </citation>
    <scope>NUCLEOTIDE SEQUENCE</scope>
    <source>
        <strain evidence="10">USP_RPSP 00005682</strain>
        <tissue evidence="10">Whole individual</tissue>
    </source>
</reference>
<keyword evidence="4" id="KW-0597">Phosphoprotein</keyword>
<comment type="caution">
    <text evidence="10">The sequence shown here is derived from an EMBL/GenBank/DDBJ whole genome shotgun (WGS) entry which is preliminary data.</text>
</comment>
<evidence type="ECO:0000256" key="1">
    <source>
        <dbReference type="ARBA" id="ARBA00004245"/>
    </source>
</evidence>
<dbReference type="Proteomes" id="UP000655588">
    <property type="component" value="Unassembled WGS sequence"/>
</dbReference>
<dbReference type="Gene3D" id="1.20.5.1700">
    <property type="match status" value="1"/>
</dbReference>
<feature type="compositionally biased region" description="Polar residues" evidence="8">
    <location>
        <begin position="1"/>
        <end position="13"/>
    </location>
</feature>
<dbReference type="PANTHER" id="PTHR13924">
    <property type="entry name" value="TRANSFORMING ACIDIC COILED-COIL CONTAINING PROTEIN 1/2"/>
    <property type="match status" value="1"/>
</dbReference>
<dbReference type="AlphaFoldDB" id="A0A833S454"/>